<name>A0A845EXL9_9BACL</name>
<dbReference type="Proteomes" id="UP000447833">
    <property type="component" value="Unassembled WGS sequence"/>
</dbReference>
<dbReference type="EMBL" id="WMEY01000002">
    <property type="protein sequence ID" value="MYL63266.1"/>
    <property type="molecule type" value="Genomic_DNA"/>
</dbReference>
<dbReference type="SUPFAM" id="SSF55729">
    <property type="entry name" value="Acyl-CoA N-acyltransferases (Nat)"/>
    <property type="match status" value="1"/>
</dbReference>
<accession>A0A845EXL9</accession>
<evidence type="ECO:0000313" key="1">
    <source>
        <dbReference type="EMBL" id="MYL63266.1"/>
    </source>
</evidence>
<evidence type="ECO:0000313" key="2">
    <source>
        <dbReference type="Proteomes" id="UP000447833"/>
    </source>
</evidence>
<dbReference type="Gene3D" id="3.40.630.30">
    <property type="match status" value="1"/>
</dbReference>
<dbReference type="AlphaFoldDB" id="A0A845EXL9"/>
<evidence type="ECO:0008006" key="3">
    <source>
        <dbReference type="Google" id="ProtNLM"/>
    </source>
</evidence>
<organism evidence="1 2">
    <name type="scientific">Guptibacillus hwajinpoensis</name>
    <dbReference type="NCBI Taxonomy" id="208199"/>
    <lineage>
        <taxon>Bacteria</taxon>
        <taxon>Bacillati</taxon>
        <taxon>Bacillota</taxon>
        <taxon>Bacilli</taxon>
        <taxon>Bacillales</taxon>
        <taxon>Guptibacillaceae</taxon>
        <taxon>Guptibacillus</taxon>
    </lineage>
</organism>
<reference evidence="1 2" key="1">
    <citation type="submission" date="2019-11" db="EMBL/GenBank/DDBJ databases">
        <title>Genome sequences of 17 halophilic strains isolated from different environments.</title>
        <authorList>
            <person name="Furrow R.E."/>
        </authorList>
    </citation>
    <scope>NUCLEOTIDE SEQUENCE [LARGE SCALE GENOMIC DNA]</scope>
    <source>
        <strain evidence="1 2">22506_14_FS</strain>
    </source>
</reference>
<dbReference type="RefSeq" id="WP_160918910.1">
    <property type="nucleotide sequence ID" value="NZ_WMEY01000002.1"/>
</dbReference>
<gene>
    <name evidence="1" type="ORF">GLW07_07845</name>
</gene>
<comment type="caution">
    <text evidence="1">The sequence shown here is derived from an EMBL/GenBank/DDBJ whole genome shotgun (WGS) entry which is preliminary data.</text>
</comment>
<protein>
    <recommendedName>
        <fullName evidence="3">GNAT family N-acetyltransferase</fullName>
    </recommendedName>
</protein>
<sequence length="72" mass="8500">MSKKKERERMNYIFKQIEKAIELYRPSSLVMSVAGFNERAINVYQKAGFQKIDSFQQHTNGGIFLLLRCRKN</sequence>
<dbReference type="InterPro" id="IPR016181">
    <property type="entry name" value="Acyl_CoA_acyltransferase"/>
</dbReference>
<proteinExistence type="predicted"/>